<gene>
    <name evidence="1" type="ORF">RN001_006088</name>
</gene>
<dbReference type="InterPro" id="IPR012337">
    <property type="entry name" value="RNaseH-like_sf"/>
</dbReference>
<name>A0AAN7Q1C8_9COLE</name>
<evidence type="ECO:0000313" key="2">
    <source>
        <dbReference type="Proteomes" id="UP001353858"/>
    </source>
</evidence>
<keyword evidence="2" id="KW-1185">Reference proteome</keyword>
<dbReference type="Proteomes" id="UP001353858">
    <property type="component" value="Unassembled WGS sequence"/>
</dbReference>
<reference evidence="2" key="1">
    <citation type="submission" date="2023-01" db="EMBL/GenBank/DDBJ databases">
        <title>Key to firefly adult light organ development and bioluminescence: homeobox transcription factors regulate luciferase expression and transportation to peroxisome.</title>
        <authorList>
            <person name="Fu X."/>
        </authorList>
    </citation>
    <scope>NUCLEOTIDE SEQUENCE [LARGE SCALE GENOMIC DNA]</scope>
</reference>
<dbReference type="PANTHER" id="PTHR47501:SF5">
    <property type="entry name" value="HAT C-TERMINAL DIMERISATION DOMAIN-CONTAINING PROTEIN"/>
    <property type="match status" value="1"/>
</dbReference>
<sequence length="231" mass="26621">MILDEDTDVLSQSDPNEHFEFVDVGSILCNTVNVEQNEDSDEIDLADEIISPQHITCFAHSLNLVATKDAEKALQNFNYKKLHRSSLAKIQAFWNLTSKSTLATDITYDICKCKFSVPIMTRWNSNVFDKLKLTNLKMQEWNFLAEFCQVLEPLAISLDNLQGEKYCYLGCVAPTLTILKRKLQLMSHLSYCEPLKVALLEGLDRRFEYIFDLTNEKKQVVYFKLNFTPTI</sequence>
<dbReference type="EMBL" id="JARPUR010000002">
    <property type="protein sequence ID" value="KAK4882769.1"/>
    <property type="molecule type" value="Genomic_DNA"/>
</dbReference>
<dbReference type="AlphaFoldDB" id="A0AAN7Q1C8"/>
<dbReference type="SUPFAM" id="SSF53098">
    <property type="entry name" value="Ribonuclease H-like"/>
    <property type="match status" value="1"/>
</dbReference>
<protein>
    <recommendedName>
        <fullName evidence="3">Transposase</fullName>
    </recommendedName>
</protein>
<comment type="caution">
    <text evidence="1">The sequence shown here is derived from an EMBL/GenBank/DDBJ whole genome shotgun (WGS) entry which is preliminary data.</text>
</comment>
<evidence type="ECO:0000313" key="1">
    <source>
        <dbReference type="EMBL" id="KAK4882769.1"/>
    </source>
</evidence>
<evidence type="ECO:0008006" key="3">
    <source>
        <dbReference type="Google" id="ProtNLM"/>
    </source>
</evidence>
<dbReference type="PANTHER" id="PTHR47501">
    <property type="entry name" value="TRANSPOSASE-RELATED"/>
    <property type="match status" value="1"/>
</dbReference>
<proteinExistence type="predicted"/>
<accession>A0AAN7Q1C8</accession>
<organism evidence="1 2">
    <name type="scientific">Aquatica leii</name>
    <dbReference type="NCBI Taxonomy" id="1421715"/>
    <lineage>
        <taxon>Eukaryota</taxon>
        <taxon>Metazoa</taxon>
        <taxon>Ecdysozoa</taxon>
        <taxon>Arthropoda</taxon>
        <taxon>Hexapoda</taxon>
        <taxon>Insecta</taxon>
        <taxon>Pterygota</taxon>
        <taxon>Neoptera</taxon>
        <taxon>Endopterygota</taxon>
        <taxon>Coleoptera</taxon>
        <taxon>Polyphaga</taxon>
        <taxon>Elateriformia</taxon>
        <taxon>Elateroidea</taxon>
        <taxon>Lampyridae</taxon>
        <taxon>Luciolinae</taxon>
        <taxon>Aquatica</taxon>
    </lineage>
</organism>